<sequence>MRLVSWKKITKTKNERGLGLQAAKKKNTALLAKLCWRFHQERDFLWVHVLSHKHLNRRRKLQSKSRIYSTTWSALLGEEVIKNGIKWIASKNSCLSLWFDKWMSKRPLRSLIVGPRNRGEKALLLKDFIQHNHWDWESISSVIPPNLLLKIKATPTPLFADGKDRIFWAFSPSGEFELKEAYRLACSQAKILPKLAPLWEVGFGKLPLYPKSSAFFGNVFIEAVLEPHWDQGGLCPPKFFFKNSDIDVNPS</sequence>
<dbReference type="Gramene" id="QL07p009746:mrna">
    <property type="protein sequence ID" value="QL07p009746:mrna"/>
    <property type="gene ID" value="QL07p009746"/>
</dbReference>
<dbReference type="EMBL" id="LRBV02000007">
    <property type="status" value="NOT_ANNOTATED_CDS"/>
    <property type="molecule type" value="Genomic_DNA"/>
</dbReference>
<keyword evidence="2" id="KW-1185">Reference proteome</keyword>
<protein>
    <submittedName>
        <fullName evidence="1">Uncharacterized protein</fullName>
    </submittedName>
</protein>
<dbReference type="InParanoid" id="A0A7N2M2K5"/>
<evidence type="ECO:0000313" key="2">
    <source>
        <dbReference type="Proteomes" id="UP000594261"/>
    </source>
</evidence>
<dbReference type="OMA" id="WDWESIS"/>
<reference evidence="1 2" key="1">
    <citation type="journal article" date="2016" name="G3 (Bethesda)">
        <title>First Draft Assembly and Annotation of the Genome of a California Endemic Oak Quercus lobata Nee (Fagaceae).</title>
        <authorList>
            <person name="Sork V.L."/>
            <person name="Fitz-Gibbon S.T."/>
            <person name="Puiu D."/>
            <person name="Crepeau M."/>
            <person name="Gugger P.F."/>
            <person name="Sherman R."/>
            <person name="Stevens K."/>
            <person name="Langley C.H."/>
            <person name="Pellegrini M."/>
            <person name="Salzberg S.L."/>
        </authorList>
    </citation>
    <scope>NUCLEOTIDE SEQUENCE [LARGE SCALE GENOMIC DNA]</scope>
    <source>
        <strain evidence="1 2">cv. SW786</strain>
    </source>
</reference>
<name>A0A7N2M2K5_QUELO</name>
<accession>A0A7N2M2K5</accession>
<dbReference type="Proteomes" id="UP000594261">
    <property type="component" value="Chromosome 7"/>
</dbReference>
<reference evidence="1" key="2">
    <citation type="submission" date="2021-01" db="UniProtKB">
        <authorList>
            <consortium name="EnsemblPlants"/>
        </authorList>
    </citation>
    <scope>IDENTIFICATION</scope>
</reference>
<dbReference type="EnsemblPlants" id="QL07p009746:mrna">
    <property type="protein sequence ID" value="QL07p009746:mrna"/>
    <property type="gene ID" value="QL07p009746"/>
</dbReference>
<dbReference type="AlphaFoldDB" id="A0A7N2M2K5"/>
<evidence type="ECO:0000313" key="1">
    <source>
        <dbReference type="EnsemblPlants" id="QL07p009746:mrna"/>
    </source>
</evidence>
<proteinExistence type="predicted"/>
<organism evidence="1 2">
    <name type="scientific">Quercus lobata</name>
    <name type="common">Valley oak</name>
    <dbReference type="NCBI Taxonomy" id="97700"/>
    <lineage>
        <taxon>Eukaryota</taxon>
        <taxon>Viridiplantae</taxon>
        <taxon>Streptophyta</taxon>
        <taxon>Embryophyta</taxon>
        <taxon>Tracheophyta</taxon>
        <taxon>Spermatophyta</taxon>
        <taxon>Magnoliopsida</taxon>
        <taxon>eudicotyledons</taxon>
        <taxon>Gunneridae</taxon>
        <taxon>Pentapetalae</taxon>
        <taxon>rosids</taxon>
        <taxon>fabids</taxon>
        <taxon>Fagales</taxon>
        <taxon>Fagaceae</taxon>
        <taxon>Quercus</taxon>
    </lineage>
</organism>